<keyword evidence="3" id="KW-1185">Reference proteome</keyword>
<dbReference type="AlphaFoldDB" id="A0A8J5D0B6"/>
<evidence type="ECO:0000313" key="2">
    <source>
        <dbReference type="EMBL" id="KAG0727999.1"/>
    </source>
</evidence>
<comment type="caution">
    <text evidence="2">The sequence shown here is derived from an EMBL/GenBank/DDBJ whole genome shotgun (WGS) entry which is preliminary data.</text>
</comment>
<accession>A0A8J5D0B6</accession>
<sequence>MSHTDAASPLQLVQAVKRAFYPSELQENQVAHHSPAIVYCGHRKPGLTGERTNTLEILVQVLPAGVLQTLLRHQKVSPQTRGRPQAHPHASLKVMRFPQPKRSKPL</sequence>
<evidence type="ECO:0000313" key="3">
    <source>
        <dbReference type="Proteomes" id="UP000770661"/>
    </source>
</evidence>
<protein>
    <submittedName>
        <fullName evidence="2">Uncharacterized protein</fullName>
    </submittedName>
</protein>
<gene>
    <name evidence="2" type="ORF">GWK47_003885</name>
</gene>
<feature type="region of interest" description="Disordered" evidence="1">
    <location>
        <begin position="75"/>
        <end position="106"/>
    </location>
</feature>
<dbReference type="EMBL" id="JACEEZ010002759">
    <property type="protein sequence ID" value="KAG0727999.1"/>
    <property type="molecule type" value="Genomic_DNA"/>
</dbReference>
<name>A0A8J5D0B6_CHIOP</name>
<evidence type="ECO:0000256" key="1">
    <source>
        <dbReference type="SAM" id="MobiDB-lite"/>
    </source>
</evidence>
<reference evidence="2" key="1">
    <citation type="submission" date="2020-07" db="EMBL/GenBank/DDBJ databases">
        <title>The High-quality genome of the commercially important snow crab, Chionoecetes opilio.</title>
        <authorList>
            <person name="Jeong J.-H."/>
            <person name="Ryu S."/>
        </authorList>
    </citation>
    <scope>NUCLEOTIDE SEQUENCE</scope>
    <source>
        <strain evidence="2">MADBK_172401_WGS</strain>
        <tissue evidence="2">Digestive gland</tissue>
    </source>
</reference>
<organism evidence="2 3">
    <name type="scientific">Chionoecetes opilio</name>
    <name type="common">Atlantic snow crab</name>
    <name type="synonym">Cancer opilio</name>
    <dbReference type="NCBI Taxonomy" id="41210"/>
    <lineage>
        <taxon>Eukaryota</taxon>
        <taxon>Metazoa</taxon>
        <taxon>Ecdysozoa</taxon>
        <taxon>Arthropoda</taxon>
        <taxon>Crustacea</taxon>
        <taxon>Multicrustacea</taxon>
        <taxon>Malacostraca</taxon>
        <taxon>Eumalacostraca</taxon>
        <taxon>Eucarida</taxon>
        <taxon>Decapoda</taxon>
        <taxon>Pleocyemata</taxon>
        <taxon>Brachyura</taxon>
        <taxon>Eubrachyura</taxon>
        <taxon>Majoidea</taxon>
        <taxon>Majidae</taxon>
        <taxon>Chionoecetes</taxon>
    </lineage>
</organism>
<proteinExistence type="predicted"/>
<dbReference type="Proteomes" id="UP000770661">
    <property type="component" value="Unassembled WGS sequence"/>
</dbReference>